<evidence type="ECO:0000313" key="5">
    <source>
        <dbReference type="EMBL" id="MDR7362261.1"/>
    </source>
</evidence>
<evidence type="ECO:0000256" key="1">
    <source>
        <dbReference type="ARBA" id="ARBA00004127"/>
    </source>
</evidence>
<comment type="subcellular location">
    <subcellularLocation>
        <location evidence="1">Endomembrane system</location>
        <topology evidence="1">Multi-pass membrane protein</topology>
    </subcellularLocation>
</comment>
<dbReference type="EMBL" id="JAVDYG010000001">
    <property type="protein sequence ID" value="MDR7362261.1"/>
    <property type="molecule type" value="Genomic_DNA"/>
</dbReference>
<proteinExistence type="predicted"/>
<keyword evidence="4" id="KW-0472">Membrane</keyword>
<comment type="caution">
    <text evidence="5">The sequence shown here is derived from an EMBL/GenBank/DDBJ whole genome shotgun (WGS) entry which is preliminary data.</text>
</comment>
<dbReference type="InterPro" id="IPR007318">
    <property type="entry name" value="Phopholipid_MeTrfase"/>
</dbReference>
<keyword evidence="2" id="KW-0812">Transmembrane</keyword>
<evidence type="ECO:0000313" key="6">
    <source>
        <dbReference type="Proteomes" id="UP001183648"/>
    </source>
</evidence>
<dbReference type="Pfam" id="PF04191">
    <property type="entry name" value="PEMT"/>
    <property type="match status" value="1"/>
</dbReference>
<dbReference type="Proteomes" id="UP001183648">
    <property type="component" value="Unassembled WGS sequence"/>
</dbReference>
<evidence type="ECO:0000256" key="3">
    <source>
        <dbReference type="ARBA" id="ARBA00022989"/>
    </source>
</evidence>
<name>A0ABU2BVG4_9ACTN</name>
<accession>A0ABU2BVG4</accession>
<keyword evidence="3" id="KW-1133">Transmembrane helix</keyword>
<gene>
    <name evidence="5" type="ORF">J2S63_001814</name>
</gene>
<organism evidence="5 6">
    <name type="scientific">Nocardioides marmoribigeumensis</name>
    <dbReference type="NCBI Taxonomy" id="433649"/>
    <lineage>
        <taxon>Bacteria</taxon>
        <taxon>Bacillati</taxon>
        <taxon>Actinomycetota</taxon>
        <taxon>Actinomycetes</taxon>
        <taxon>Propionibacteriales</taxon>
        <taxon>Nocardioidaceae</taxon>
        <taxon>Nocardioides</taxon>
    </lineage>
</organism>
<dbReference type="RefSeq" id="WP_310301512.1">
    <property type="nucleotide sequence ID" value="NZ_BAAAPS010000008.1"/>
</dbReference>
<sequence length="156" mass="16652">MSPASSDAQWYEAKVPPPLLGLAGLFLQHRLAPAGGGSWPRRAAGLGLSGGAVALMGSAAGTFRRRGTTVDPLHPDRAEQLVTDGPFARTRNPMYLGMAAVLAAHAVARGGVLTWLPVAGFVAAIDRIQVPPEERALHRVFGQDYADYTRTVRRWV</sequence>
<reference evidence="5 6" key="1">
    <citation type="submission" date="2023-07" db="EMBL/GenBank/DDBJ databases">
        <title>Sequencing the genomes of 1000 actinobacteria strains.</title>
        <authorList>
            <person name="Klenk H.-P."/>
        </authorList>
    </citation>
    <scope>NUCLEOTIDE SEQUENCE [LARGE SCALE GENOMIC DNA]</scope>
    <source>
        <strain evidence="5 6">DSM 19426</strain>
    </source>
</reference>
<protein>
    <submittedName>
        <fullName evidence="5">Protein-S-isoprenylcysteine O-methyltransferase Ste14</fullName>
    </submittedName>
</protein>
<evidence type="ECO:0000256" key="4">
    <source>
        <dbReference type="ARBA" id="ARBA00023136"/>
    </source>
</evidence>
<evidence type="ECO:0000256" key="2">
    <source>
        <dbReference type="ARBA" id="ARBA00022692"/>
    </source>
</evidence>
<keyword evidence="6" id="KW-1185">Reference proteome</keyword>
<dbReference type="Gene3D" id="1.20.120.1630">
    <property type="match status" value="1"/>
</dbReference>